<gene>
    <name evidence="1" type="ORF">S06H3_65975</name>
</gene>
<reference evidence="1" key="1">
    <citation type="journal article" date="2014" name="Front. Microbiol.">
        <title>High frequency of phylogenetically diverse reductive dehalogenase-homologous genes in deep subseafloor sedimentary metagenomes.</title>
        <authorList>
            <person name="Kawai M."/>
            <person name="Futagami T."/>
            <person name="Toyoda A."/>
            <person name="Takaki Y."/>
            <person name="Nishi S."/>
            <person name="Hori S."/>
            <person name="Arai W."/>
            <person name="Tsubouchi T."/>
            <person name="Morono Y."/>
            <person name="Uchiyama I."/>
            <person name="Ito T."/>
            <person name="Fujiyama A."/>
            <person name="Inagaki F."/>
            <person name="Takami H."/>
        </authorList>
    </citation>
    <scope>NUCLEOTIDE SEQUENCE</scope>
    <source>
        <strain evidence="1">Expedition CK06-06</strain>
    </source>
</reference>
<organism evidence="1">
    <name type="scientific">marine sediment metagenome</name>
    <dbReference type="NCBI Taxonomy" id="412755"/>
    <lineage>
        <taxon>unclassified sequences</taxon>
        <taxon>metagenomes</taxon>
        <taxon>ecological metagenomes</taxon>
    </lineage>
</organism>
<comment type="caution">
    <text evidence="1">The sequence shown here is derived from an EMBL/GenBank/DDBJ whole genome shotgun (WGS) entry which is preliminary data.</text>
</comment>
<sequence length="76" mass="8726">PELKEENNIQIICNRSSSFRETNPLNWFVNFYILQGIIDASNKFNCRFNFTNSSSKDLTANKPQGTIVVQDAQELI</sequence>
<accession>X1Q2Q3</accession>
<dbReference type="EMBL" id="BARV01044692">
    <property type="protein sequence ID" value="GAI62478.1"/>
    <property type="molecule type" value="Genomic_DNA"/>
</dbReference>
<proteinExistence type="predicted"/>
<evidence type="ECO:0000313" key="1">
    <source>
        <dbReference type="EMBL" id="GAI62478.1"/>
    </source>
</evidence>
<feature type="non-terminal residue" evidence="1">
    <location>
        <position position="76"/>
    </location>
</feature>
<protein>
    <submittedName>
        <fullName evidence="1">Uncharacterized protein</fullName>
    </submittedName>
</protein>
<dbReference type="AlphaFoldDB" id="X1Q2Q3"/>
<feature type="non-terminal residue" evidence="1">
    <location>
        <position position="1"/>
    </location>
</feature>
<name>X1Q2Q3_9ZZZZ</name>